<gene>
    <name evidence="1" type="ORF">D4A35_01825</name>
</gene>
<proteinExistence type="predicted"/>
<reference evidence="1 2" key="1">
    <citation type="submission" date="2018-09" db="EMBL/GenBank/DDBJ databases">
        <title>A clostridial neurotoxin that targets Anopheles mosquitoes.</title>
        <authorList>
            <person name="Contreras E."/>
            <person name="Masuyer G."/>
            <person name="Qureshi N."/>
            <person name="Chawla S."/>
            <person name="Lim H.L."/>
            <person name="Chen J."/>
            <person name="Stenmark P."/>
            <person name="Gill S."/>
        </authorList>
    </citation>
    <scope>NUCLEOTIDE SEQUENCE [LARGE SCALE GENOMIC DNA]</scope>
    <source>
        <strain evidence="1 2">Cbm</strain>
    </source>
</reference>
<name>A0A5P3XEI4_PARBF</name>
<dbReference type="AlphaFoldDB" id="A0A5P3XEI4"/>
<evidence type="ECO:0000313" key="1">
    <source>
        <dbReference type="EMBL" id="QEZ67731.1"/>
    </source>
</evidence>
<dbReference type="EMBL" id="CP032452">
    <property type="protein sequence ID" value="QEZ67731.1"/>
    <property type="molecule type" value="Genomic_DNA"/>
</dbReference>
<dbReference type="RefSeq" id="WP_150885522.1">
    <property type="nucleotide sequence ID" value="NZ_CP032452.1"/>
</dbReference>
<organism evidence="1 2">
    <name type="scientific">Paraclostridium bifermentans</name>
    <name type="common">Clostridium bifermentans</name>
    <dbReference type="NCBI Taxonomy" id="1490"/>
    <lineage>
        <taxon>Bacteria</taxon>
        <taxon>Bacillati</taxon>
        <taxon>Bacillota</taxon>
        <taxon>Clostridia</taxon>
        <taxon>Peptostreptococcales</taxon>
        <taxon>Peptostreptococcaceae</taxon>
        <taxon>Paraclostridium</taxon>
    </lineage>
</organism>
<accession>A0A5P3XEI4</accession>
<protein>
    <submittedName>
        <fullName evidence="1">Uncharacterized protein</fullName>
    </submittedName>
</protein>
<sequence length="162" mass="18733">MNNIKNVEEKEESIKVTTKMAFALLGLIKKINIREHLIAVSKEQMKLTTSKDNLFRYLYSRNENKDEEITEEVTMRLLNENVDIAKEIADIDEKLNDIGLNFTFDLMDLAHDNETEFNKTMSVVFGISEKEAENKPLDEVADVFMSIFKCKAFQGLSKKMNK</sequence>
<evidence type="ECO:0000313" key="2">
    <source>
        <dbReference type="Proteomes" id="UP000326961"/>
    </source>
</evidence>
<dbReference type="Proteomes" id="UP000326961">
    <property type="component" value="Chromosome"/>
</dbReference>